<dbReference type="EMBL" id="MIGC01006806">
    <property type="protein sequence ID" value="PHJ16011.1"/>
    <property type="molecule type" value="Genomic_DNA"/>
</dbReference>
<feature type="region of interest" description="Disordered" evidence="1">
    <location>
        <begin position="1"/>
        <end position="33"/>
    </location>
</feature>
<dbReference type="VEuPathDB" id="ToxoDB:CSUI_010173"/>
<dbReference type="SUPFAM" id="SSF52799">
    <property type="entry name" value="(Phosphotyrosine protein) phosphatases II"/>
    <property type="match status" value="1"/>
</dbReference>
<dbReference type="GeneID" id="94433489"/>
<feature type="region of interest" description="Disordered" evidence="1">
    <location>
        <begin position="81"/>
        <end position="105"/>
    </location>
</feature>
<evidence type="ECO:0000313" key="2">
    <source>
        <dbReference type="EMBL" id="PHJ16011.1"/>
    </source>
</evidence>
<dbReference type="PANTHER" id="PTHR46653:SF1">
    <property type="entry name" value="SPECIFICITY PROTEIN PHOSPHATASE, PUTATIVE-RELATED"/>
    <property type="match status" value="1"/>
</dbReference>
<keyword evidence="3" id="KW-1185">Reference proteome</keyword>
<dbReference type="OrthoDB" id="333821at2759"/>
<organism evidence="2 3">
    <name type="scientific">Cystoisospora suis</name>
    <dbReference type="NCBI Taxonomy" id="483139"/>
    <lineage>
        <taxon>Eukaryota</taxon>
        <taxon>Sar</taxon>
        <taxon>Alveolata</taxon>
        <taxon>Apicomplexa</taxon>
        <taxon>Conoidasida</taxon>
        <taxon>Coccidia</taxon>
        <taxon>Eucoccidiorida</taxon>
        <taxon>Eimeriorina</taxon>
        <taxon>Sarcocystidae</taxon>
        <taxon>Cystoisospora</taxon>
    </lineage>
</organism>
<feature type="compositionally biased region" description="Acidic residues" evidence="1">
    <location>
        <begin position="91"/>
        <end position="105"/>
    </location>
</feature>
<comment type="caution">
    <text evidence="2">The sequence shown here is derived from an EMBL/GenBank/DDBJ whole genome shotgun (WGS) entry which is preliminary data.</text>
</comment>
<dbReference type="AlphaFoldDB" id="A0A2C6JCY1"/>
<name>A0A2C6JCY1_9APIC</name>
<evidence type="ECO:0000313" key="3">
    <source>
        <dbReference type="Proteomes" id="UP000221165"/>
    </source>
</evidence>
<dbReference type="Proteomes" id="UP000221165">
    <property type="component" value="Unassembled WGS sequence"/>
</dbReference>
<evidence type="ECO:0000256" key="1">
    <source>
        <dbReference type="SAM" id="MobiDB-lite"/>
    </source>
</evidence>
<dbReference type="Gene3D" id="3.90.190.10">
    <property type="entry name" value="Protein tyrosine phosphatase superfamily"/>
    <property type="match status" value="1"/>
</dbReference>
<protein>
    <submittedName>
        <fullName evidence="2">Dual specificity catalytic domain-containing protein</fullName>
    </submittedName>
</protein>
<accession>A0A2C6JCY1</accession>
<gene>
    <name evidence="2" type="ORF">CSUI_010173</name>
</gene>
<dbReference type="RefSeq" id="XP_067917743.1">
    <property type="nucleotide sequence ID" value="XM_068070278.1"/>
</dbReference>
<proteinExistence type="predicted"/>
<sequence length="230" mass="26426">MLNSFSHPPPPPHNRTLREEEEADSLLGGRLHSFQEDQKEIEKMMAMKKKKKETTITSPNDRMVLSMIGFLHPTQQSHAMVNASNTPPLHEEEEEQEEEEEEEEDDLMGDLLFGAAKIKDGLFIGDLHAAQDLDFLMSNKITHIVNCSCIDTPNFFQDPRHYHLGIAYLSFPWTRHEPAQSFLENETEGLLSRKIFYFIERCLEKGESCLIQSARGQSRACMVLIAYLME</sequence>
<feature type="non-terminal residue" evidence="2">
    <location>
        <position position="230"/>
    </location>
</feature>
<dbReference type="InterPro" id="IPR029021">
    <property type="entry name" value="Prot-tyrosine_phosphatase-like"/>
</dbReference>
<reference evidence="2 3" key="1">
    <citation type="journal article" date="2017" name="Int. J. Parasitol.">
        <title>The genome of the protozoan parasite Cystoisospora suis and a reverse vaccinology approach to identify vaccine candidates.</title>
        <authorList>
            <person name="Palmieri N."/>
            <person name="Shrestha A."/>
            <person name="Ruttkowski B."/>
            <person name="Beck T."/>
            <person name="Vogl C."/>
            <person name="Tomley F."/>
            <person name="Blake D.P."/>
            <person name="Joachim A."/>
        </authorList>
    </citation>
    <scope>NUCLEOTIDE SEQUENCE [LARGE SCALE GENOMIC DNA]</scope>
    <source>
        <strain evidence="2 3">Wien I</strain>
    </source>
</reference>
<dbReference type="CDD" id="cd14498">
    <property type="entry name" value="DSP"/>
    <property type="match status" value="1"/>
</dbReference>
<dbReference type="PANTHER" id="PTHR46653">
    <property type="entry name" value="SPECIFICITY PROTEIN PHOSPHATASE, PUTATIVE-RELATED"/>
    <property type="match status" value="1"/>
</dbReference>